<keyword evidence="3" id="KW-1185">Reference proteome</keyword>
<feature type="compositionally biased region" description="Polar residues" evidence="1">
    <location>
        <begin position="490"/>
        <end position="500"/>
    </location>
</feature>
<feature type="compositionally biased region" description="Pro residues" evidence="1">
    <location>
        <begin position="26"/>
        <end position="36"/>
    </location>
</feature>
<reference evidence="2 3" key="1">
    <citation type="submission" date="2019-06" db="EMBL/GenBank/DDBJ databases">
        <authorList>
            <person name="Broberg M."/>
        </authorList>
    </citation>
    <scope>NUCLEOTIDE SEQUENCE [LARGE SCALE GENOMIC DNA]</scope>
</reference>
<name>A0ABY6U9D0_BIOOC</name>
<sequence>MGCASSRPSKGPGPTPATVEVDETKPPPAQKPPPLLSIPEDEAEWESNPSWSDLVQKEWEAAVASGKETEFKSAFQDDAFVRVRKWLDQEHPACASAGTIEDMGKFEFSTSHGPCQLPARYFVTFDDDQTGLLYSLALVIAPPMKEEADQKLWLTAGSALNTPEMKGGQHATRRLLSLMQKSNVKHALIHIFMGSDMVTCKFDTTTTEPTITMLSDSPSNEFKESNDELAENALEDGEEARGIFQPLMLRTVVQRVSLEYPDGTVWDEGEFSFSVGKKPYLQPTRLIVVRDPKKMPKDVDSAAFKMFIPDDDFEKELTLMRNLSPNHELGGIVSITLVVGLAPNTLWPKCGAFIDGAVFKAADAALVKYAKRVYSTGQSYTFKAAVAMGADRKVYKVVGDSPNFPYKPKQVEDQPTPVAPLGESSEDGRRQYTSLDAFSVSLEEIKEKLSKEAIDNGKSERTNDLVEDSGLAEPPKDDIKHKPSDDNLPQKVQSTQIAVA</sequence>
<proteinExistence type="predicted"/>
<organism evidence="2 3">
    <name type="scientific">Bionectria ochroleuca</name>
    <name type="common">Gliocladium roseum</name>
    <dbReference type="NCBI Taxonomy" id="29856"/>
    <lineage>
        <taxon>Eukaryota</taxon>
        <taxon>Fungi</taxon>
        <taxon>Dikarya</taxon>
        <taxon>Ascomycota</taxon>
        <taxon>Pezizomycotina</taxon>
        <taxon>Sordariomycetes</taxon>
        <taxon>Hypocreomycetidae</taxon>
        <taxon>Hypocreales</taxon>
        <taxon>Bionectriaceae</taxon>
        <taxon>Clonostachys</taxon>
    </lineage>
</organism>
<protein>
    <submittedName>
        <fullName evidence="2">Uncharacterized protein</fullName>
    </submittedName>
</protein>
<gene>
    <name evidence="2" type="ORF">CLO192961_LOCUS218229</name>
</gene>
<dbReference type="Proteomes" id="UP000766486">
    <property type="component" value="Unassembled WGS sequence"/>
</dbReference>
<accession>A0ABY6U9D0</accession>
<feature type="region of interest" description="Disordered" evidence="1">
    <location>
        <begin position="451"/>
        <end position="500"/>
    </location>
</feature>
<dbReference type="EMBL" id="CABFNS010000774">
    <property type="protein sequence ID" value="VUC27739.1"/>
    <property type="molecule type" value="Genomic_DNA"/>
</dbReference>
<feature type="compositionally biased region" description="Basic and acidic residues" evidence="1">
    <location>
        <begin position="474"/>
        <end position="485"/>
    </location>
</feature>
<evidence type="ECO:0000256" key="1">
    <source>
        <dbReference type="SAM" id="MobiDB-lite"/>
    </source>
</evidence>
<feature type="compositionally biased region" description="Basic and acidic residues" evidence="1">
    <location>
        <begin position="451"/>
        <end position="464"/>
    </location>
</feature>
<feature type="region of interest" description="Disordered" evidence="1">
    <location>
        <begin position="1"/>
        <end position="49"/>
    </location>
</feature>
<feature type="region of interest" description="Disordered" evidence="1">
    <location>
        <begin position="405"/>
        <end position="430"/>
    </location>
</feature>
<comment type="caution">
    <text evidence="2">The sequence shown here is derived from an EMBL/GenBank/DDBJ whole genome shotgun (WGS) entry which is preliminary data.</text>
</comment>
<evidence type="ECO:0000313" key="2">
    <source>
        <dbReference type="EMBL" id="VUC27739.1"/>
    </source>
</evidence>
<evidence type="ECO:0000313" key="3">
    <source>
        <dbReference type="Proteomes" id="UP000766486"/>
    </source>
</evidence>